<name>S5WB29_9CAUD</name>
<keyword evidence="2" id="KW-1185">Reference proteome</keyword>
<gene>
    <name evidence="1" type="ORF">PaBG_00054</name>
</gene>
<proteinExistence type="predicted"/>
<dbReference type="RefSeq" id="YP_008433385.1">
    <property type="nucleotide sequence ID" value="NC_022096.1"/>
</dbReference>
<accession>S5WB29</accession>
<evidence type="ECO:0000313" key="2">
    <source>
        <dbReference type="Proteomes" id="UP000015545"/>
    </source>
</evidence>
<sequence length="87" mass="10457">MIASILRWRIKRGKRKLAHITARCAELSEKGDNKTMWERLSYCNLICKQVMVREKIKDLQCELDWELGRYSVGIVDNWKPRHDRGRR</sequence>
<reference evidence="1 2" key="1">
    <citation type="journal article" date="2014" name="Genome Announc.">
        <title>Complete Genome Sequence of the Novel Giant Pseudomonas Phage PaBG.</title>
        <authorList>
            <person name="Sykilinda N.N."/>
            <person name="Bondar A.A."/>
            <person name="Gorshkova A.S."/>
            <person name="Kurochkina L.P."/>
            <person name="Kulikov E.E."/>
            <person name="Shneider M.M."/>
            <person name="Kadykov V.A."/>
            <person name="Solovjeva N.V."/>
            <person name="Kabilov M.R."/>
            <person name="Mesyanzhinov V.V."/>
            <person name="Vlassov V.V."/>
            <person name="Drukker V.V."/>
            <person name="Miroshnikov K.A."/>
        </authorList>
    </citation>
    <scope>NUCLEOTIDE SEQUENCE [LARGE SCALE GENOMIC DNA]</scope>
</reference>
<protein>
    <submittedName>
        <fullName evidence="1">Uncharacterized protein</fullName>
    </submittedName>
</protein>
<dbReference type="KEGG" id="vg:16574740"/>
<evidence type="ECO:0000313" key="1">
    <source>
        <dbReference type="EMBL" id="AGS81938.1"/>
    </source>
</evidence>
<dbReference type="EMBL" id="KF147891">
    <property type="protein sequence ID" value="AGS81938.1"/>
    <property type="molecule type" value="Genomic_DNA"/>
</dbReference>
<organism evidence="1 2">
    <name type="scientific">Pseudomonas phage PaBG</name>
    <dbReference type="NCBI Taxonomy" id="1335230"/>
    <lineage>
        <taxon>Viruses</taxon>
        <taxon>Duplodnaviria</taxon>
        <taxon>Heunggongvirae</taxon>
        <taxon>Uroviricota</taxon>
        <taxon>Caudoviricetes</taxon>
        <taxon>Baikalvirus</taxon>
        <taxon>Baikalvirus PaBG</taxon>
    </lineage>
</organism>
<dbReference type="Proteomes" id="UP000015545">
    <property type="component" value="Segment"/>
</dbReference>